<dbReference type="KEGG" id="vcn:VOLCADRAFT_89436"/>
<comment type="similarity">
    <text evidence="1">Belongs to the peptidase S8 family.</text>
</comment>
<reference evidence="3 4" key="1">
    <citation type="journal article" date="2010" name="Science">
        <title>Genomic analysis of organismal complexity in the multicellular green alga Volvox carteri.</title>
        <authorList>
            <person name="Prochnik S.E."/>
            <person name="Umen J."/>
            <person name="Nedelcu A.M."/>
            <person name="Hallmann A."/>
            <person name="Miller S.M."/>
            <person name="Nishii I."/>
            <person name="Ferris P."/>
            <person name="Kuo A."/>
            <person name="Mitros T."/>
            <person name="Fritz-Laylin L.K."/>
            <person name="Hellsten U."/>
            <person name="Chapman J."/>
            <person name="Simakov O."/>
            <person name="Rensing S.A."/>
            <person name="Terry A."/>
            <person name="Pangilinan J."/>
            <person name="Kapitonov V."/>
            <person name="Jurka J."/>
            <person name="Salamov A."/>
            <person name="Shapiro H."/>
            <person name="Schmutz J."/>
            <person name="Grimwood J."/>
            <person name="Lindquist E."/>
            <person name="Lucas S."/>
            <person name="Grigoriev I.V."/>
            <person name="Schmitt R."/>
            <person name="Kirk D."/>
            <person name="Rokhsar D.S."/>
        </authorList>
    </citation>
    <scope>NUCLEOTIDE SEQUENCE [LARGE SCALE GENOMIC DNA]</scope>
    <source>
        <strain evidence="4">f. Nagariensis / Eve</strain>
    </source>
</reference>
<dbReference type="InParanoid" id="D8TRP3"/>
<protein>
    <recommendedName>
        <fullName evidence="5">Peptidase S8/S53 domain-containing protein</fullName>
    </recommendedName>
</protein>
<dbReference type="Proteomes" id="UP000001058">
    <property type="component" value="Unassembled WGS sequence"/>
</dbReference>
<feature type="region of interest" description="Disordered" evidence="2">
    <location>
        <begin position="138"/>
        <end position="169"/>
    </location>
</feature>
<dbReference type="RefSeq" id="XP_002948997.1">
    <property type="nucleotide sequence ID" value="XM_002948951.1"/>
</dbReference>
<dbReference type="GeneID" id="9623702"/>
<proteinExistence type="inferred from homology"/>
<dbReference type="EMBL" id="GL378333">
    <property type="protein sequence ID" value="EFJ49932.1"/>
    <property type="molecule type" value="Genomic_DNA"/>
</dbReference>
<sequence>MCTCALKWSAEEVAFLHSKRNLSNPSSPGSFTAAAARMMSESAGETSLLHVFQLASTTASLDRRQDLHAGLVGKGAFVMPHLYGDGALMAYLDPASALEVAEAHETLFAPLEPDLKISPELAHLLSLCVIAGGGVHKAQRETNSRAPPPESMRNSRHHPDDGDYLPEEQLPDEACLPRNLRKWDPVIMSGLRHVDEIVGMRDQGASLQMQNPAAVGQPGQAVGKNNGSISPGMKGPALYGFTVHIVPGRSAEELQDMGGNLARRLAAALDRSDTDPCRPRSLADAIYSTHSPRLDVFLCFQDVFLGVKLLSQRSNVLWLTPSMQKVALNALETWGIQTGKISEKEQDPVKLRSKPFWEAGITGKDVTVGVTDTGLDVDSCYFTDLFSKRDDIFSGFDFVDVPNSKGTLKWLKWQDLYLPRKVVQYIIYSGATTLQTHSHVWEDRGGQSDHLPGAIATEVDT</sequence>
<dbReference type="AlphaFoldDB" id="D8TRP3"/>
<comment type="caution">
    <text evidence="1">Lacks conserved residue(s) required for the propagation of feature annotation.</text>
</comment>
<evidence type="ECO:0000256" key="2">
    <source>
        <dbReference type="SAM" id="MobiDB-lite"/>
    </source>
</evidence>
<evidence type="ECO:0000256" key="1">
    <source>
        <dbReference type="PROSITE-ProRule" id="PRU01240"/>
    </source>
</evidence>
<keyword evidence="4" id="KW-1185">Reference proteome</keyword>
<dbReference type="InterPro" id="IPR036852">
    <property type="entry name" value="Peptidase_S8/S53_dom_sf"/>
</dbReference>
<evidence type="ECO:0000313" key="3">
    <source>
        <dbReference type="EMBL" id="EFJ49932.1"/>
    </source>
</evidence>
<dbReference type="Gene3D" id="3.40.50.200">
    <property type="entry name" value="Peptidase S8/S53 domain"/>
    <property type="match status" value="1"/>
</dbReference>
<dbReference type="GO" id="GO:0006508">
    <property type="term" value="P:proteolysis"/>
    <property type="evidence" value="ECO:0007669"/>
    <property type="project" value="InterPro"/>
</dbReference>
<dbReference type="SUPFAM" id="SSF52743">
    <property type="entry name" value="Subtilisin-like"/>
    <property type="match status" value="1"/>
</dbReference>
<accession>D8TRP3</accession>
<dbReference type="GO" id="GO:0004252">
    <property type="term" value="F:serine-type endopeptidase activity"/>
    <property type="evidence" value="ECO:0007669"/>
    <property type="project" value="InterPro"/>
</dbReference>
<gene>
    <name evidence="3" type="ORF">VOLCADRAFT_89436</name>
</gene>
<name>D8TRP3_VOLCA</name>
<evidence type="ECO:0008006" key="5">
    <source>
        <dbReference type="Google" id="ProtNLM"/>
    </source>
</evidence>
<evidence type="ECO:0000313" key="4">
    <source>
        <dbReference type="Proteomes" id="UP000001058"/>
    </source>
</evidence>
<dbReference type="PROSITE" id="PS51892">
    <property type="entry name" value="SUBTILASE"/>
    <property type="match status" value="1"/>
</dbReference>
<organism evidence="4">
    <name type="scientific">Volvox carteri f. nagariensis</name>
    <dbReference type="NCBI Taxonomy" id="3068"/>
    <lineage>
        <taxon>Eukaryota</taxon>
        <taxon>Viridiplantae</taxon>
        <taxon>Chlorophyta</taxon>
        <taxon>core chlorophytes</taxon>
        <taxon>Chlorophyceae</taxon>
        <taxon>CS clade</taxon>
        <taxon>Chlamydomonadales</taxon>
        <taxon>Volvocaceae</taxon>
        <taxon>Volvox</taxon>
    </lineage>
</organism>